<dbReference type="AlphaFoldDB" id="A0ABD3P6D9"/>
<name>A0ABD3P6D9_9STRA</name>
<dbReference type="PANTHER" id="PTHR32301">
    <property type="entry name" value="COUNTIN RECEPTOR CNR3-RELATED"/>
    <property type="match status" value="1"/>
</dbReference>
<proteinExistence type="predicted"/>
<dbReference type="PANTHER" id="PTHR32301:SF6">
    <property type="entry name" value="GOLVESIN-RELATED"/>
    <property type="match status" value="1"/>
</dbReference>
<evidence type="ECO:0000313" key="3">
    <source>
        <dbReference type="Proteomes" id="UP001530315"/>
    </source>
</evidence>
<gene>
    <name evidence="2" type="ORF">ACHAW5_007875</name>
</gene>
<comment type="caution">
    <text evidence="2">The sequence shown here is derived from an EMBL/GenBank/DDBJ whole genome shotgun (WGS) entry which is preliminary data.</text>
</comment>
<evidence type="ECO:0008006" key="4">
    <source>
        <dbReference type="Google" id="ProtNLM"/>
    </source>
</evidence>
<organism evidence="2 3">
    <name type="scientific">Stephanodiscus triporus</name>
    <dbReference type="NCBI Taxonomy" id="2934178"/>
    <lineage>
        <taxon>Eukaryota</taxon>
        <taxon>Sar</taxon>
        <taxon>Stramenopiles</taxon>
        <taxon>Ochrophyta</taxon>
        <taxon>Bacillariophyta</taxon>
        <taxon>Coscinodiscophyceae</taxon>
        <taxon>Thalassiosirophycidae</taxon>
        <taxon>Stephanodiscales</taxon>
        <taxon>Stephanodiscaceae</taxon>
        <taxon>Stephanodiscus</taxon>
    </lineage>
</organism>
<evidence type="ECO:0000313" key="2">
    <source>
        <dbReference type="EMBL" id="KAL3783567.1"/>
    </source>
</evidence>
<dbReference type="InterPro" id="IPR027417">
    <property type="entry name" value="P-loop_NTPase"/>
</dbReference>
<dbReference type="InterPro" id="IPR053259">
    <property type="entry name" value="Golvesin-related_Golgi"/>
</dbReference>
<dbReference type="Gene3D" id="3.40.50.300">
    <property type="entry name" value="P-loop containing nucleotide triphosphate hydrolases"/>
    <property type="match status" value="1"/>
</dbReference>
<feature type="region of interest" description="Disordered" evidence="1">
    <location>
        <begin position="293"/>
        <end position="318"/>
    </location>
</feature>
<feature type="compositionally biased region" description="Basic residues" evidence="1">
    <location>
        <begin position="308"/>
        <end position="318"/>
    </location>
</feature>
<reference evidence="2 3" key="1">
    <citation type="submission" date="2024-10" db="EMBL/GenBank/DDBJ databases">
        <title>Updated reference genomes for cyclostephanoid diatoms.</title>
        <authorList>
            <person name="Roberts W.R."/>
            <person name="Alverson A.J."/>
        </authorList>
    </citation>
    <scope>NUCLEOTIDE SEQUENCE [LARGE SCALE GENOMIC DNA]</scope>
    <source>
        <strain evidence="2 3">AJA276-08</strain>
    </source>
</reference>
<protein>
    <recommendedName>
        <fullName evidence="4">Sulfotransferase domain-containing protein</fullName>
    </recommendedName>
</protein>
<evidence type="ECO:0000256" key="1">
    <source>
        <dbReference type="SAM" id="MobiDB-lite"/>
    </source>
</evidence>
<sequence length="318" mass="36849">MVFHVYLMRYSFILDRPTNVCFMYSCIVLFWHIAKSGGTTLKSIYKCMKKTLTVRGMGKDEDDSLYVFEQRGSGDKFVNVDTISRPGILRAERLGLVPSGLADIVVASNLNYAIEHLFDEYHKGRVIVLFRHPVERLISKFYYSQISTWEPSYRPEWANFNLMTWVNVAMDEENYMVKSLSGLGMNDLVSEIDYLVAVRTVRRRCFVGLMNQMEETIHRFNVIMGIDESEQINRKCMDIFFGHGELKSNANSHPKVDERDPAWQAIAKKNEYDVKLYEEVVKLFDEQREVVESHARSFGSTTATTKRGGQRRKGQRSL</sequence>
<dbReference type="Proteomes" id="UP001530315">
    <property type="component" value="Unassembled WGS sequence"/>
</dbReference>
<keyword evidence="3" id="KW-1185">Reference proteome</keyword>
<accession>A0ABD3P6D9</accession>
<dbReference type="EMBL" id="JALLAZ020000966">
    <property type="protein sequence ID" value="KAL3783567.1"/>
    <property type="molecule type" value="Genomic_DNA"/>
</dbReference>